<protein>
    <recommendedName>
        <fullName evidence="3">DNA-binding protein</fullName>
    </recommendedName>
</protein>
<evidence type="ECO:0000313" key="1">
    <source>
        <dbReference type="EMBL" id="QRG09281.1"/>
    </source>
</evidence>
<dbReference type="KEGG" id="xdi:EZH22_14085"/>
<dbReference type="RefSeq" id="WP_203196201.1">
    <property type="nucleotide sequence ID" value="NZ_CP063362.1"/>
</dbReference>
<dbReference type="AlphaFoldDB" id="A0A974SKA5"/>
<name>A0A974SKA5_9HYPH</name>
<dbReference type="Proteomes" id="UP000596427">
    <property type="component" value="Chromosome"/>
</dbReference>
<evidence type="ECO:0008006" key="3">
    <source>
        <dbReference type="Google" id="ProtNLM"/>
    </source>
</evidence>
<evidence type="ECO:0000313" key="2">
    <source>
        <dbReference type="Proteomes" id="UP000596427"/>
    </source>
</evidence>
<accession>A0A974SKA5</accession>
<sequence length="69" mass="7602">MALGLRRVDTKGAAQYTGLAESTLNKRRVFGGGPRYIQIGRRVLYDIADLDAWMEQNKRSSTSDAGRAA</sequence>
<proteinExistence type="predicted"/>
<reference evidence="1 2" key="1">
    <citation type="submission" date="2020-10" db="EMBL/GenBank/DDBJ databases">
        <title>Degradation of 1,4-Dioxane by Xanthobacter sp. YN2, via a Novel Group-2 Soluble Di-Iron Monooxygenase.</title>
        <authorList>
            <person name="Ma F."/>
            <person name="Wang Y."/>
            <person name="Yang J."/>
            <person name="Guo H."/>
            <person name="Su D."/>
            <person name="Yu L."/>
        </authorList>
    </citation>
    <scope>NUCLEOTIDE SEQUENCE [LARGE SCALE GENOMIC DNA]</scope>
    <source>
        <strain evidence="1 2">YN2</strain>
    </source>
</reference>
<gene>
    <name evidence="1" type="ORF">EZH22_14085</name>
</gene>
<dbReference type="InterPro" id="IPR009061">
    <property type="entry name" value="DNA-bd_dom_put_sf"/>
</dbReference>
<keyword evidence="2" id="KW-1185">Reference proteome</keyword>
<dbReference type="SUPFAM" id="SSF46955">
    <property type="entry name" value="Putative DNA-binding domain"/>
    <property type="match status" value="1"/>
</dbReference>
<dbReference type="EMBL" id="CP063362">
    <property type="protein sequence ID" value="QRG09281.1"/>
    <property type="molecule type" value="Genomic_DNA"/>
</dbReference>
<organism evidence="1 2">
    <name type="scientific">Xanthobacter dioxanivorans</name>
    <dbReference type="NCBI Taxonomy" id="2528964"/>
    <lineage>
        <taxon>Bacteria</taxon>
        <taxon>Pseudomonadati</taxon>
        <taxon>Pseudomonadota</taxon>
        <taxon>Alphaproteobacteria</taxon>
        <taxon>Hyphomicrobiales</taxon>
        <taxon>Xanthobacteraceae</taxon>
        <taxon>Xanthobacter</taxon>
    </lineage>
</organism>